<keyword evidence="2" id="KW-0675">Receptor</keyword>
<gene>
    <name evidence="2" type="ORF">B2A_04428</name>
</gene>
<reference evidence="2" key="2">
    <citation type="journal article" date="2014" name="ISME J.">
        <title>Microbial stratification in low pH oxic and suboxic macroscopic growths along an acid mine drainage.</title>
        <authorList>
            <person name="Mendez-Garcia C."/>
            <person name="Mesa V."/>
            <person name="Sprenger R.R."/>
            <person name="Richter M."/>
            <person name="Diez M.S."/>
            <person name="Solano J."/>
            <person name="Bargiela R."/>
            <person name="Golyshina O.V."/>
            <person name="Manteca A."/>
            <person name="Ramos J.L."/>
            <person name="Gallego J.R."/>
            <person name="Llorente I."/>
            <person name="Martins Dos Santos V.A."/>
            <person name="Jensen O.N."/>
            <person name="Pelaez A.I."/>
            <person name="Sanchez J."/>
            <person name="Ferrer M."/>
        </authorList>
    </citation>
    <scope>NUCLEOTIDE SEQUENCE</scope>
</reference>
<name>T1AP63_9ZZZZ</name>
<dbReference type="AlphaFoldDB" id="T1AP63"/>
<evidence type="ECO:0000256" key="1">
    <source>
        <dbReference type="SAM" id="MobiDB-lite"/>
    </source>
</evidence>
<dbReference type="EMBL" id="AUZZ01002973">
    <property type="protein sequence ID" value="EQD58293.1"/>
    <property type="molecule type" value="Genomic_DNA"/>
</dbReference>
<evidence type="ECO:0000313" key="2">
    <source>
        <dbReference type="EMBL" id="EQD58293.1"/>
    </source>
</evidence>
<proteinExistence type="predicted"/>
<dbReference type="SUPFAM" id="SSF56935">
    <property type="entry name" value="Porins"/>
    <property type="match status" value="1"/>
</dbReference>
<sequence>MQENPLMSSEIRKVVRQIIAPMAVVVPCMALMAAAPAFAAPRSASRSSSSTQPSVAASSADPAAGNSSAPPATQLQRVLIVGAEKAIATVNARKFQHVSPGASVTAVLNNVPGFNSRALSVGGFVVSDTAFTLDGFPSSELGTTFDGVPDINTFLGGFFGNGNQPIGQPLVAMDVSGAHVYSGASTQADSSIDDLGGTVSFEPAMPAKHFGVRLGVTGGVYQGGGTEMVDHVSVNSGAIKSLHGLRVVAKYNRTRVNGPWSNVDEHMNSFYFAALQPTSTGHVKLVALVNAANGNTPSYVASPIIAKYGYDYNFPMNVSFTNQETQSTFVSLSAKSLLNPMMIGDIKAFYVGTNNDRTAWGNPIYVNGYEGYSDLNVTFKGCSDLNSFFSAPPYPEAYDCAAGTQQFGSPAAATAYQRYIQNYAEMGAMGHLTFLLPDNTVQVGASGFVAPMLSTESWYGSWPVPAN</sequence>
<accession>T1AP63</accession>
<feature type="non-terminal residue" evidence="2">
    <location>
        <position position="467"/>
    </location>
</feature>
<organism evidence="2">
    <name type="scientific">mine drainage metagenome</name>
    <dbReference type="NCBI Taxonomy" id="410659"/>
    <lineage>
        <taxon>unclassified sequences</taxon>
        <taxon>metagenomes</taxon>
        <taxon>ecological metagenomes</taxon>
    </lineage>
</organism>
<comment type="caution">
    <text evidence="2">The sequence shown here is derived from an EMBL/GenBank/DDBJ whole genome shotgun (WGS) entry which is preliminary data.</text>
</comment>
<protein>
    <submittedName>
        <fullName evidence="2">TonB-dependent outer membrane receptor</fullName>
    </submittedName>
</protein>
<feature type="region of interest" description="Disordered" evidence="1">
    <location>
        <begin position="43"/>
        <end position="70"/>
    </location>
</feature>
<reference evidence="2" key="1">
    <citation type="submission" date="2013-08" db="EMBL/GenBank/DDBJ databases">
        <authorList>
            <person name="Mendez C."/>
            <person name="Richter M."/>
            <person name="Ferrer M."/>
            <person name="Sanchez J."/>
        </authorList>
    </citation>
    <scope>NUCLEOTIDE SEQUENCE</scope>
</reference>